<evidence type="ECO:0000313" key="3">
    <source>
        <dbReference type="Proteomes" id="UP000010953"/>
    </source>
</evidence>
<dbReference type="AlphaFoldDB" id="M7XBU5"/>
<organism evidence="2 3">
    <name type="scientific">Mariniradius saccharolyticus AK6</name>
    <dbReference type="NCBI Taxonomy" id="1239962"/>
    <lineage>
        <taxon>Bacteria</taxon>
        <taxon>Pseudomonadati</taxon>
        <taxon>Bacteroidota</taxon>
        <taxon>Cytophagia</taxon>
        <taxon>Cytophagales</taxon>
        <taxon>Cyclobacteriaceae</taxon>
        <taxon>Mariniradius</taxon>
    </lineage>
</organism>
<protein>
    <recommendedName>
        <fullName evidence="1">DUF4136 domain-containing protein</fullName>
    </recommendedName>
</protein>
<proteinExistence type="predicted"/>
<name>M7XBU5_9BACT</name>
<dbReference type="Pfam" id="PF13590">
    <property type="entry name" value="DUF4136"/>
    <property type="match status" value="1"/>
</dbReference>
<feature type="domain" description="DUF4136" evidence="1">
    <location>
        <begin position="19"/>
        <end position="166"/>
    </location>
</feature>
<dbReference type="InterPro" id="IPR025411">
    <property type="entry name" value="DUF4136"/>
</dbReference>
<dbReference type="EMBL" id="AMZY02000013">
    <property type="protein sequence ID" value="EMS32344.1"/>
    <property type="molecule type" value="Genomic_DNA"/>
</dbReference>
<dbReference type="Gene3D" id="3.30.160.670">
    <property type="match status" value="1"/>
</dbReference>
<accession>M7XBU5</accession>
<dbReference type="InParanoid" id="M7XBU5"/>
<dbReference type="Proteomes" id="UP000010953">
    <property type="component" value="Unassembled WGS sequence"/>
</dbReference>
<gene>
    <name evidence="2" type="ORF">C943_01071</name>
</gene>
<reference evidence="2" key="1">
    <citation type="submission" date="2013-01" db="EMBL/GenBank/DDBJ databases">
        <title>Genome assembly of Mariniradius saccharolyticus AK6.</title>
        <authorList>
            <person name="Vaidya B."/>
            <person name="Khatri I."/>
            <person name="Tanuku N.R.S."/>
            <person name="Subramanian S."/>
            <person name="Pinnaka A."/>
        </authorList>
    </citation>
    <scope>NUCLEOTIDE SEQUENCE [LARGE SCALE GENOMIC DNA]</scope>
    <source>
        <strain evidence="2">AK6</strain>
    </source>
</reference>
<sequence length="173" mass="20457">MSCASIEIFKENMEVKNPRNYRSFVIVNKELGRNGFKDEFLDAITMDQIQQLLEKNGLTYDREDPEILIRYTSNQDPRQKEVYANQYPMWGSRMWWDPWVYNPSYFNRQMTTSTTQSYELLQVIVDFIDPHSDKRVMTLTAVSETSSPKQRQKMVAKSTEKIIATYLKETQAK</sequence>
<comment type="caution">
    <text evidence="2">The sequence shown here is derived from an EMBL/GenBank/DDBJ whole genome shotgun (WGS) entry which is preliminary data.</text>
</comment>
<evidence type="ECO:0000313" key="2">
    <source>
        <dbReference type="EMBL" id="EMS32344.1"/>
    </source>
</evidence>
<keyword evidence="3" id="KW-1185">Reference proteome</keyword>
<evidence type="ECO:0000259" key="1">
    <source>
        <dbReference type="Pfam" id="PF13590"/>
    </source>
</evidence>
<dbReference type="STRING" id="1239962.C943_01071"/>